<dbReference type="EMBL" id="HBII01003208">
    <property type="protein sequence ID" value="CAE0342529.1"/>
    <property type="molecule type" value="Transcribed_RNA"/>
</dbReference>
<gene>
    <name evidence="1" type="ORF">EHAR0213_LOCUS1436</name>
</gene>
<reference evidence="1" key="1">
    <citation type="submission" date="2021-01" db="EMBL/GenBank/DDBJ databases">
        <authorList>
            <person name="Corre E."/>
            <person name="Pelletier E."/>
            <person name="Niang G."/>
            <person name="Scheremetjew M."/>
            <person name="Finn R."/>
            <person name="Kale V."/>
            <person name="Holt S."/>
            <person name="Cochrane G."/>
            <person name="Meng A."/>
            <person name="Brown T."/>
            <person name="Cohen L."/>
        </authorList>
    </citation>
    <scope>NUCLEOTIDE SEQUENCE</scope>
    <source>
        <strain evidence="1">FSP1.4</strain>
    </source>
</reference>
<evidence type="ECO:0000313" key="1">
    <source>
        <dbReference type="EMBL" id="CAE0342529.1"/>
    </source>
</evidence>
<dbReference type="AlphaFoldDB" id="A0A7S3J0L9"/>
<name>A0A7S3J0L9_9SPIT</name>
<organism evidence="1">
    <name type="scientific">Euplotes harpa</name>
    <dbReference type="NCBI Taxonomy" id="151035"/>
    <lineage>
        <taxon>Eukaryota</taxon>
        <taxon>Sar</taxon>
        <taxon>Alveolata</taxon>
        <taxon>Ciliophora</taxon>
        <taxon>Intramacronucleata</taxon>
        <taxon>Spirotrichea</taxon>
        <taxon>Hypotrichia</taxon>
        <taxon>Euplotida</taxon>
        <taxon>Euplotidae</taxon>
        <taxon>Euplotes</taxon>
    </lineage>
</organism>
<protein>
    <submittedName>
        <fullName evidence="1">Uncharacterized protein</fullName>
    </submittedName>
</protein>
<accession>A0A7S3J0L9</accession>
<proteinExistence type="predicted"/>
<sequence>MYFPHTFSMSAKSKFRSSKVAVRKSCKFQNGFLLAPSKRLSDGTFVSIWPPVANSSVSSRMEKTVDRPRQNDASSSSFSESSELLCKFWIVASFGNFLISLLPRPGLSSYSFRLQSSKLSLRDDSRLNWGNSSSRSSLVLLILARSSFAFSRMKAWLHLSHTVL</sequence>